<feature type="non-terminal residue" evidence="2">
    <location>
        <position position="135"/>
    </location>
</feature>
<evidence type="ECO:0000313" key="2">
    <source>
        <dbReference type="EMBL" id="GMT30872.1"/>
    </source>
</evidence>
<keyword evidence="1" id="KW-0472">Membrane</keyword>
<protein>
    <submittedName>
        <fullName evidence="2">Uncharacterized protein</fullName>
    </submittedName>
</protein>
<feature type="non-terminal residue" evidence="2">
    <location>
        <position position="1"/>
    </location>
</feature>
<keyword evidence="1" id="KW-1133">Transmembrane helix</keyword>
<comment type="caution">
    <text evidence="2">The sequence shown here is derived from an EMBL/GenBank/DDBJ whole genome shotgun (WGS) entry which is preliminary data.</text>
</comment>
<dbReference type="Proteomes" id="UP001432322">
    <property type="component" value="Unassembled WGS sequence"/>
</dbReference>
<name>A0AAV5WIN0_9BILA</name>
<feature type="transmembrane region" description="Helical" evidence="1">
    <location>
        <begin position="89"/>
        <end position="114"/>
    </location>
</feature>
<dbReference type="AlphaFoldDB" id="A0AAV5WIN0"/>
<dbReference type="EMBL" id="BTSY01000005">
    <property type="protein sequence ID" value="GMT30872.1"/>
    <property type="molecule type" value="Genomic_DNA"/>
</dbReference>
<evidence type="ECO:0000256" key="1">
    <source>
        <dbReference type="SAM" id="Phobius"/>
    </source>
</evidence>
<organism evidence="2 3">
    <name type="scientific">Pristionchus fissidentatus</name>
    <dbReference type="NCBI Taxonomy" id="1538716"/>
    <lineage>
        <taxon>Eukaryota</taxon>
        <taxon>Metazoa</taxon>
        <taxon>Ecdysozoa</taxon>
        <taxon>Nematoda</taxon>
        <taxon>Chromadorea</taxon>
        <taxon>Rhabditida</taxon>
        <taxon>Rhabditina</taxon>
        <taxon>Diplogasteromorpha</taxon>
        <taxon>Diplogasteroidea</taxon>
        <taxon>Neodiplogasteridae</taxon>
        <taxon>Pristionchus</taxon>
    </lineage>
</organism>
<accession>A0AAV5WIN0</accession>
<proteinExistence type="predicted"/>
<gene>
    <name evidence="2" type="ORF">PFISCL1PPCAC_22169</name>
</gene>
<sequence>ECIRSNLFKRCVDDEEHCVEIVQERNTFRCPEPATLWTTMDDEMWAELANVDSITCQRGNWMIAVETILDSKTTGVKCLALSASPRTGVAVYITVGILLFLVILIAGLVIFCRLTERLFGMTKKFRGDQNQDEKG</sequence>
<reference evidence="2" key="1">
    <citation type="submission" date="2023-10" db="EMBL/GenBank/DDBJ databases">
        <title>Genome assembly of Pristionchus species.</title>
        <authorList>
            <person name="Yoshida K."/>
            <person name="Sommer R.J."/>
        </authorList>
    </citation>
    <scope>NUCLEOTIDE SEQUENCE</scope>
    <source>
        <strain evidence="2">RS5133</strain>
    </source>
</reference>
<evidence type="ECO:0000313" key="3">
    <source>
        <dbReference type="Proteomes" id="UP001432322"/>
    </source>
</evidence>
<keyword evidence="1" id="KW-0812">Transmembrane</keyword>
<keyword evidence="3" id="KW-1185">Reference proteome</keyword>